<gene>
    <name evidence="1" type="ORF">BDQ94DRAFT_128757</name>
</gene>
<dbReference type="GeneID" id="38132266"/>
<protein>
    <submittedName>
        <fullName evidence="1">Uncharacterized protein</fullName>
    </submittedName>
</protein>
<dbReference type="RefSeq" id="XP_026628504.1">
    <property type="nucleotide sequence ID" value="XM_026763910.1"/>
</dbReference>
<evidence type="ECO:0000313" key="1">
    <source>
        <dbReference type="EMBL" id="RDH35482.1"/>
    </source>
</evidence>
<accession>A0A3F3Q9J2</accession>
<dbReference type="Proteomes" id="UP000253729">
    <property type="component" value="Unassembled WGS sequence"/>
</dbReference>
<proteinExistence type="predicted"/>
<evidence type="ECO:0000313" key="2">
    <source>
        <dbReference type="Proteomes" id="UP000253729"/>
    </source>
</evidence>
<reference evidence="1 2" key="1">
    <citation type="submission" date="2018-07" db="EMBL/GenBank/DDBJ databases">
        <title>The genomes of Aspergillus section Nigri reveals drivers in fungal speciation.</title>
        <authorList>
            <consortium name="DOE Joint Genome Institute"/>
            <person name="Vesth T.C."/>
            <person name="Nybo J."/>
            <person name="Theobald S."/>
            <person name="Brandl J."/>
            <person name="Frisvad J.C."/>
            <person name="Nielsen K.F."/>
            <person name="Lyhne E.K."/>
            <person name="Kogle M.E."/>
            <person name="Kuo A."/>
            <person name="Riley R."/>
            <person name="Clum A."/>
            <person name="Nolan M."/>
            <person name="Lipzen A."/>
            <person name="Salamov A."/>
            <person name="Henrissat B."/>
            <person name="Wiebenga A."/>
            <person name="De vries R.P."/>
            <person name="Grigoriev I.V."/>
            <person name="Mortensen U.H."/>
            <person name="Andersen M.R."/>
            <person name="Baker S.E."/>
        </authorList>
    </citation>
    <scope>NUCLEOTIDE SEQUENCE [LARGE SCALE GENOMIC DNA]</scope>
    <source>
        <strain evidence="1 2">CBS 139.54b</strain>
    </source>
</reference>
<sequence length="56" mass="6631">MYSMMSGFGGLVDVMLMASVRQGKVEATELMWKWRYLIIDFGAKVYVVYWEHNDNY</sequence>
<dbReference type="EMBL" id="KZ852040">
    <property type="protein sequence ID" value="RDH35482.1"/>
    <property type="molecule type" value="Genomic_DNA"/>
</dbReference>
<name>A0A3F3Q9J2_9EURO</name>
<keyword evidence="2" id="KW-1185">Reference proteome</keyword>
<organism evidence="1 2">
    <name type="scientific">Aspergillus welwitschiae</name>
    <dbReference type="NCBI Taxonomy" id="1341132"/>
    <lineage>
        <taxon>Eukaryota</taxon>
        <taxon>Fungi</taxon>
        <taxon>Dikarya</taxon>
        <taxon>Ascomycota</taxon>
        <taxon>Pezizomycotina</taxon>
        <taxon>Eurotiomycetes</taxon>
        <taxon>Eurotiomycetidae</taxon>
        <taxon>Eurotiales</taxon>
        <taxon>Aspergillaceae</taxon>
        <taxon>Aspergillus</taxon>
        <taxon>Aspergillus subgen. Circumdati</taxon>
    </lineage>
</organism>
<dbReference type="AlphaFoldDB" id="A0A3F3Q9J2"/>